<dbReference type="Proteomes" id="UP000039046">
    <property type="component" value="Unassembled WGS sequence"/>
</dbReference>
<name>A0A0A1TGJ0_9HYPO</name>
<evidence type="ECO:0000313" key="2">
    <source>
        <dbReference type="Proteomes" id="UP000039046"/>
    </source>
</evidence>
<dbReference type="EMBL" id="CDHN01000002">
    <property type="protein sequence ID" value="CEJ89393.1"/>
    <property type="molecule type" value="Genomic_DNA"/>
</dbReference>
<sequence length="353" mass="39256">MPSIAEVDSWFKPADWPFHRTDDSADSPIIYAHLSLFTDATVICTSIPHATCDQMGLSQIVNAWLGLAEGIQPKPLTPSDQDVLPGKSRSYSKAEISRKGRQRVMGKGEYALVVMPFIPDLVLNSKEEPCTLFFPHELVKSLRKRHSEALREKHGNLPRISDGDILAAVLLKFCRLTKSSTRTVSLSQSVNLHGRAPNLDNYIHNCLFDSTARLPVGPSTSIGDIAFANRQALETAARPEDFEISMATYREMCRRRQSSHTCEPGDRSFYVSNWSAAWRGIDFSSVVKGEKKAEGIPKFVVLGQSKQLSDPSRFTSLILSRTDDGYYVDFAGTPPTMKSLKKHLAKDPLLESL</sequence>
<dbReference type="OrthoDB" id="21502at2759"/>
<dbReference type="HOGENOM" id="CLU_043706_0_0_1"/>
<gene>
    <name evidence="1" type="ORF">VHEMI05237</name>
</gene>
<keyword evidence="2" id="KW-1185">Reference proteome</keyword>
<dbReference type="Gene3D" id="3.30.559.10">
    <property type="entry name" value="Chloramphenicol acetyltransferase-like domain"/>
    <property type="match status" value="2"/>
</dbReference>
<dbReference type="InterPro" id="IPR023213">
    <property type="entry name" value="CAT-like_dom_sf"/>
</dbReference>
<dbReference type="AlphaFoldDB" id="A0A0A1TGJ0"/>
<proteinExistence type="predicted"/>
<dbReference type="STRING" id="1531966.A0A0A1TGJ0"/>
<organism evidence="1 2">
    <name type="scientific">[Torrubiella] hemipterigena</name>
    <dbReference type="NCBI Taxonomy" id="1531966"/>
    <lineage>
        <taxon>Eukaryota</taxon>
        <taxon>Fungi</taxon>
        <taxon>Dikarya</taxon>
        <taxon>Ascomycota</taxon>
        <taxon>Pezizomycotina</taxon>
        <taxon>Sordariomycetes</taxon>
        <taxon>Hypocreomycetidae</taxon>
        <taxon>Hypocreales</taxon>
        <taxon>Clavicipitaceae</taxon>
        <taxon>Clavicipitaceae incertae sedis</taxon>
        <taxon>'Torrubiella' clade</taxon>
    </lineage>
</organism>
<reference evidence="1 2" key="1">
    <citation type="journal article" date="2015" name="Genome Announc.">
        <title>Draft Genome Sequence and Gene Annotation of the Entomopathogenic Fungus Verticillium hemipterigenum.</title>
        <authorList>
            <person name="Horn F."/>
            <person name="Habel A."/>
            <person name="Scharf D.H."/>
            <person name="Dworschak J."/>
            <person name="Brakhage A.A."/>
            <person name="Guthke R."/>
            <person name="Hertweck C."/>
            <person name="Linde J."/>
        </authorList>
    </citation>
    <scope>NUCLEOTIDE SEQUENCE [LARGE SCALE GENOMIC DNA]</scope>
</reference>
<accession>A0A0A1TGJ0</accession>
<evidence type="ECO:0000313" key="1">
    <source>
        <dbReference type="EMBL" id="CEJ89393.1"/>
    </source>
</evidence>
<protein>
    <submittedName>
        <fullName evidence="1">Uncharacterized protein</fullName>
    </submittedName>
</protein>